<dbReference type="Gramene" id="mRNA:HanXRQr2_Chr06g0259771">
    <property type="protein sequence ID" value="mRNA:HanXRQr2_Chr06g0259771"/>
    <property type="gene ID" value="HanXRQr2_Chr06g0259771"/>
</dbReference>
<dbReference type="SUPFAM" id="SSF57196">
    <property type="entry name" value="EGF/Laminin"/>
    <property type="match status" value="1"/>
</dbReference>
<name>A0A9K3NK42_HELAN</name>
<dbReference type="Gene3D" id="2.10.25.10">
    <property type="entry name" value="Laminin"/>
    <property type="match status" value="1"/>
</dbReference>
<proteinExistence type="predicted"/>
<evidence type="ECO:0000256" key="1">
    <source>
        <dbReference type="SAM" id="Phobius"/>
    </source>
</evidence>
<accession>A0A9K3NK42</accession>
<gene>
    <name evidence="2" type="ORF">HanXRQr2_Chr06g0259771</name>
</gene>
<comment type="caution">
    <text evidence="2">The sequence shown here is derived from an EMBL/GenBank/DDBJ whole genome shotgun (WGS) entry which is preliminary data.</text>
</comment>
<reference evidence="2" key="1">
    <citation type="journal article" date="2017" name="Nature">
        <title>The sunflower genome provides insights into oil metabolism, flowering and Asterid evolution.</title>
        <authorList>
            <person name="Badouin H."/>
            <person name="Gouzy J."/>
            <person name="Grassa C.J."/>
            <person name="Murat F."/>
            <person name="Staton S.E."/>
            <person name="Cottret L."/>
            <person name="Lelandais-Briere C."/>
            <person name="Owens G.L."/>
            <person name="Carrere S."/>
            <person name="Mayjonade B."/>
            <person name="Legrand L."/>
            <person name="Gill N."/>
            <person name="Kane N.C."/>
            <person name="Bowers J.E."/>
            <person name="Hubner S."/>
            <person name="Bellec A."/>
            <person name="Berard A."/>
            <person name="Berges H."/>
            <person name="Blanchet N."/>
            <person name="Boniface M.C."/>
            <person name="Brunel D."/>
            <person name="Catrice O."/>
            <person name="Chaidir N."/>
            <person name="Claudel C."/>
            <person name="Donnadieu C."/>
            <person name="Faraut T."/>
            <person name="Fievet G."/>
            <person name="Helmstetter N."/>
            <person name="King M."/>
            <person name="Knapp S.J."/>
            <person name="Lai Z."/>
            <person name="Le Paslier M.C."/>
            <person name="Lippi Y."/>
            <person name="Lorenzon L."/>
            <person name="Mandel J.R."/>
            <person name="Marage G."/>
            <person name="Marchand G."/>
            <person name="Marquand E."/>
            <person name="Bret-Mestries E."/>
            <person name="Morien E."/>
            <person name="Nambeesan S."/>
            <person name="Nguyen T."/>
            <person name="Pegot-Espagnet P."/>
            <person name="Pouilly N."/>
            <person name="Raftis F."/>
            <person name="Sallet E."/>
            <person name="Schiex T."/>
            <person name="Thomas J."/>
            <person name="Vandecasteele C."/>
            <person name="Vares D."/>
            <person name="Vear F."/>
            <person name="Vautrin S."/>
            <person name="Crespi M."/>
            <person name="Mangin B."/>
            <person name="Burke J.M."/>
            <person name="Salse J."/>
            <person name="Munos S."/>
            <person name="Vincourt P."/>
            <person name="Rieseberg L.H."/>
            <person name="Langlade N.B."/>
        </authorList>
    </citation>
    <scope>NUCLEOTIDE SEQUENCE</scope>
    <source>
        <tissue evidence="2">Leaves</tissue>
    </source>
</reference>
<sequence length="87" mass="9735">MTSYILICCYLIDVYLTSKSDDKSNLLCFGRCINTTGSYNCTCWPGYIGDAKTPDACRPISNGSKFLVMVFTLAAWFFINNIGHRPC</sequence>
<evidence type="ECO:0000313" key="3">
    <source>
        <dbReference type="Proteomes" id="UP000215914"/>
    </source>
</evidence>
<dbReference type="Proteomes" id="UP000215914">
    <property type="component" value="Unassembled WGS sequence"/>
</dbReference>
<keyword evidence="1" id="KW-0472">Membrane</keyword>
<evidence type="ECO:0000313" key="2">
    <source>
        <dbReference type="EMBL" id="KAF5802463.1"/>
    </source>
</evidence>
<feature type="transmembrane region" description="Helical" evidence="1">
    <location>
        <begin position="66"/>
        <end position="83"/>
    </location>
</feature>
<dbReference type="EMBL" id="MNCJ02000321">
    <property type="protein sequence ID" value="KAF5802463.1"/>
    <property type="molecule type" value="Genomic_DNA"/>
</dbReference>
<keyword evidence="1" id="KW-1133">Transmembrane helix</keyword>
<keyword evidence="1" id="KW-0812">Transmembrane</keyword>
<protein>
    <recommendedName>
        <fullName evidence="4">EGF-like domain-containing protein</fullName>
    </recommendedName>
</protein>
<dbReference type="CDD" id="cd00054">
    <property type="entry name" value="EGF_CA"/>
    <property type="match status" value="1"/>
</dbReference>
<reference evidence="2" key="2">
    <citation type="submission" date="2020-06" db="EMBL/GenBank/DDBJ databases">
        <title>Helianthus annuus Genome sequencing and assembly Release 2.</title>
        <authorList>
            <person name="Gouzy J."/>
            <person name="Langlade N."/>
            <person name="Munos S."/>
        </authorList>
    </citation>
    <scope>NUCLEOTIDE SEQUENCE</scope>
    <source>
        <tissue evidence="2">Leaves</tissue>
    </source>
</reference>
<evidence type="ECO:0008006" key="4">
    <source>
        <dbReference type="Google" id="ProtNLM"/>
    </source>
</evidence>
<organism evidence="2 3">
    <name type="scientific">Helianthus annuus</name>
    <name type="common">Common sunflower</name>
    <dbReference type="NCBI Taxonomy" id="4232"/>
    <lineage>
        <taxon>Eukaryota</taxon>
        <taxon>Viridiplantae</taxon>
        <taxon>Streptophyta</taxon>
        <taxon>Embryophyta</taxon>
        <taxon>Tracheophyta</taxon>
        <taxon>Spermatophyta</taxon>
        <taxon>Magnoliopsida</taxon>
        <taxon>eudicotyledons</taxon>
        <taxon>Gunneridae</taxon>
        <taxon>Pentapetalae</taxon>
        <taxon>asterids</taxon>
        <taxon>campanulids</taxon>
        <taxon>Asterales</taxon>
        <taxon>Asteraceae</taxon>
        <taxon>Asteroideae</taxon>
        <taxon>Heliantheae alliance</taxon>
        <taxon>Heliantheae</taxon>
        <taxon>Helianthus</taxon>
    </lineage>
</organism>
<keyword evidence="3" id="KW-1185">Reference proteome</keyword>
<dbReference type="AlphaFoldDB" id="A0A9K3NK42"/>